<dbReference type="EC" id="5.1.3.3" evidence="4 8"/>
<gene>
    <name evidence="12" type="ORF">HMPREF9623_01841</name>
</gene>
<dbReference type="Proteomes" id="UP000018466">
    <property type="component" value="Unassembled WGS sequence"/>
</dbReference>
<feature type="binding site" evidence="11">
    <location>
        <begin position="181"/>
        <end position="183"/>
    </location>
    <ligand>
        <name>beta-D-galactose</name>
        <dbReference type="ChEBI" id="CHEBI:27667"/>
    </ligand>
</feature>
<evidence type="ECO:0000256" key="11">
    <source>
        <dbReference type="PIRSR" id="PIRSR005096-3"/>
    </source>
</evidence>
<dbReference type="CDD" id="cd09019">
    <property type="entry name" value="galactose_mutarotase_like"/>
    <property type="match status" value="1"/>
</dbReference>
<dbReference type="PIRSF" id="PIRSF005096">
    <property type="entry name" value="GALM"/>
    <property type="match status" value="1"/>
</dbReference>
<sequence length="361" mass="39375">MAVKQRSFGTFSGGREAKLYELSNQAGACARFTDLGAAWVGMELPAEGGKTVDVILGYDDPAIYERNPGCLGAIVGRHANRIAGAGFTLDGRRCQLEKNQGENNLHSGPDGWWKRLFRAEVLEEENAVRFSIEEPDGAQGFPGALSFSVTYGLTEENAVEIHYAGTLTAGAAHTVFNPTNHAYFNLAGHDAGEIDAQEVWIHADYFTPTDAVSIPTGELREVAGTAFDFRQMKPVGRDIGAEEEQLLLGHGYDHNFVVKDYDGLVRLVAEACDPASGRTLAVYTDRPGLQFYTANWLGEGTPIGKEGAVYRKRGGYCFETQCFPDALHHPDWVQPVIPAGVTVRTTSIYRFGGFTEEEGRN</sequence>
<name>A0AA36Y3S7_9FIRM</name>
<feature type="active site" description="Proton donor" evidence="9">
    <location>
        <position position="181"/>
    </location>
</feature>
<comment type="pathway">
    <text evidence="2 8">Carbohydrate metabolism; hexose metabolism.</text>
</comment>
<keyword evidence="13" id="KW-1185">Reference proteome</keyword>
<dbReference type="GO" id="GO:0033499">
    <property type="term" value="P:galactose catabolic process via UDP-galactose, Leloir pathway"/>
    <property type="evidence" value="ECO:0007669"/>
    <property type="project" value="TreeGrafter"/>
</dbReference>
<evidence type="ECO:0000256" key="2">
    <source>
        <dbReference type="ARBA" id="ARBA00005028"/>
    </source>
</evidence>
<evidence type="ECO:0000256" key="3">
    <source>
        <dbReference type="ARBA" id="ARBA00006206"/>
    </source>
</evidence>
<dbReference type="InterPro" id="IPR011013">
    <property type="entry name" value="Gal_mutarotase_sf_dom"/>
</dbReference>
<evidence type="ECO:0000256" key="4">
    <source>
        <dbReference type="ARBA" id="ARBA00013185"/>
    </source>
</evidence>
<dbReference type="EMBL" id="AGEL01000014">
    <property type="protein sequence ID" value="EHO15930.1"/>
    <property type="molecule type" value="Genomic_DNA"/>
</dbReference>
<dbReference type="SUPFAM" id="SSF74650">
    <property type="entry name" value="Galactose mutarotase-like"/>
    <property type="match status" value="1"/>
</dbReference>
<reference evidence="12 13" key="1">
    <citation type="submission" date="2011-10" db="EMBL/GenBank/DDBJ databases">
        <title>The Genome Sequence of Lachnospiraceae bacterium ACC2.</title>
        <authorList>
            <consortium name="The Broad Institute Genome Sequencing Platform"/>
            <person name="Earl A."/>
            <person name="Ward D."/>
            <person name="Feldgarden M."/>
            <person name="Gevers D."/>
            <person name="Sizova M."/>
            <person name="Hazen A."/>
            <person name="Epstein S."/>
            <person name="Young S.K."/>
            <person name="Zeng Q."/>
            <person name="Gargeya S."/>
            <person name="Fitzgerald M."/>
            <person name="Haas B."/>
            <person name="Abouelleil A."/>
            <person name="Alvarado L."/>
            <person name="Arachchi H.M."/>
            <person name="Berlin A."/>
            <person name="Brown A."/>
            <person name="Chapman S.B."/>
            <person name="Chen Z."/>
            <person name="Dunbar C."/>
            <person name="Freedman E."/>
            <person name="Gearin G."/>
            <person name="Goldberg J."/>
            <person name="Griggs A."/>
            <person name="Gujja S."/>
            <person name="Heiman D."/>
            <person name="Howarth C."/>
            <person name="Larson L."/>
            <person name="Lui A."/>
            <person name="MacDonald P.J.P."/>
            <person name="Montmayeur A."/>
            <person name="Murphy C."/>
            <person name="Neiman D."/>
            <person name="Pearson M."/>
            <person name="Priest M."/>
            <person name="Roberts A."/>
            <person name="Saif S."/>
            <person name="Shea T."/>
            <person name="Shenoy N."/>
            <person name="Sisk P."/>
            <person name="Stolte C."/>
            <person name="Sykes S."/>
            <person name="Wortman J."/>
            <person name="Nusbaum C."/>
            <person name="Birren B."/>
        </authorList>
    </citation>
    <scope>NUCLEOTIDE SEQUENCE [LARGE SCALE GENOMIC DNA]</scope>
    <source>
        <strain evidence="12 13">ACC2</strain>
    </source>
</reference>
<evidence type="ECO:0000313" key="13">
    <source>
        <dbReference type="Proteomes" id="UP000018466"/>
    </source>
</evidence>
<dbReference type="GeneID" id="86941561"/>
<protein>
    <recommendedName>
        <fullName evidence="5 8">Aldose 1-epimerase</fullName>
        <ecNumber evidence="4 8">5.1.3.3</ecNumber>
    </recommendedName>
</protein>
<evidence type="ECO:0000313" key="12">
    <source>
        <dbReference type="EMBL" id="EHO15930.1"/>
    </source>
</evidence>
<keyword evidence="7 8" id="KW-0119">Carbohydrate metabolism</keyword>
<dbReference type="InterPro" id="IPR047215">
    <property type="entry name" value="Galactose_mutarotase-like"/>
</dbReference>
<dbReference type="InterPro" id="IPR008183">
    <property type="entry name" value="Aldose_1/G6P_1-epimerase"/>
</dbReference>
<proteinExistence type="inferred from homology"/>
<dbReference type="GO" id="GO:0004034">
    <property type="term" value="F:aldose 1-epimerase activity"/>
    <property type="evidence" value="ECO:0007669"/>
    <property type="project" value="UniProtKB-EC"/>
</dbReference>
<dbReference type="InterPro" id="IPR014718">
    <property type="entry name" value="GH-type_carb-bd"/>
</dbReference>
<evidence type="ECO:0000256" key="9">
    <source>
        <dbReference type="PIRSR" id="PIRSR005096-1"/>
    </source>
</evidence>
<feature type="active site" description="Proton acceptor" evidence="9">
    <location>
        <position position="319"/>
    </location>
</feature>
<evidence type="ECO:0000256" key="5">
    <source>
        <dbReference type="ARBA" id="ARBA00014165"/>
    </source>
</evidence>
<dbReference type="RefSeq" id="WP_009533659.1">
    <property type="nucleotide sequence ID" value="NZ_JH590864.1"/>
</dbReference>
<dbReference type="PANTHER" id="PTHR10091">
    <property type="entry name" value="ALDOSE-1-EPIMERASE"/>
    <property type="match status" value="1"/>
</dbReference>
<dbReference type="AlphaFoldDB" id="A0AA36Y3S7"/>
<dbReference type="Pfam" id="PF01263">
    <property type="entry name" value="Aldose_epim"/>
    <property type="match status" value="1"/>
</dbReference>
<accession>A0AA36Y3S7</accession>
<organism evidence="12 13">
    <name type="scientific">Stomatobaculum longum</name>
    <dbReference type="NCBI Taxonomy" id="796942"/>
    <lineage>
        <taxon>Bacteria</taxon>
        <taxon>Bacillati</taxon>
        <taxon>Bacillota</taxon>
        <taxon>Clostridia</taxon>
        <taxon>Lachnospirales</taxon>
        <taxon>Lachnospiraceae</taxon>
        <taxon>Stomatobaculum</taxon>
    </lineage>
</organism>
<dbReference type="Gene3D" id="2.70.98.10">
    <property type="match status" value="1"/>
</dbReference>
<dbReference type="GO" id="GO:0006006">
    <property type="term" value="P:glucose metabolic process"/>
    <property type="evidence" value="ECO:0007669"/>
    <property type="project" value="TreeGrafter"/>
</dbReference>
<dbReference type="PROSITE" id="PS00545">
    <property type="entry name" value="ALDOSE_1_EPIMERASE"/>
    <property type="match status" value="1"/>
</dbReference>
<feature type="binding site" evidence="11">
    <location>
        <begin position="80"/>
        <end position="81"/>
    </location>
    <ligand>
        <name>beta-D-galactose</name>
        <dbReference type="ChEBI" id="CHEBI:27667"/>
    </ligand>
</feature>
<comment type="similarity">
    <text evidence="3 8">Belongs to the aldose epimerase family.</text>
</comment>
<evidence type="ECO:0000256" key="7">
    <source>
        <dbReference type="ARBA" id="ARBA00023277"/>
    </source>
</evidence>
<dbReference type="GO" id="GO:0030246">
    <property type="term" value="F:carbohydrate binding"/>
    <property type="evidence" value="ECO:0007669"/>
    <property type="project" value="InterPro"/>
</dbReference>
<keyword evidence="6 8" id="KW-0413">Isomerase</keyword>
<comment type="catalytic activity">
    <reaction evidence="1 8">
        <text>alpha-D-glucose = beta-D-glucose</text>
        <dbReference type="Rhea" id="RHEA:10264"/>
        <dbReference type="ChEBI" id="CHEBI:15903"/>
        <dbReference type="ChEBI" id="CHEBI:17925"/>
        <dbReference type="EC" id="5.1.3.3"/>
    </reaction>
</comment>
<evidence type="ECO:0000256" key="10">
    <source>
        <dbReference type="PIRSR" id="PIRSR005096-2"/>
    </source>
</evidence>
<dbReference type="PANTHER" id="PTHR10091:SF0">
    <property type="entry name" value="GALACTOSE MUTAROTASE"/>
    <property type="match status" value="1"/>
</dbReference>
<dbReference type="InterPro" id="IPR018052">
    <property type="entry name" value="Ald1_epimerase_CS"/>
</dbReference>
<evidence type="ECO:0000256" key="1">
    <source>
        <dbReference type="ARBA" id="ARBA00001614"/>
    </source>
</evidence>
<dbReference type="NCBIfam" id="NF008277">
    <property type="entry name" value="PRK11055.1"/>
    <property type="match status" value="1"/>
</dbReference>
<comment type="caution">
    <text evidence="12">The sequence shown here is derived from an EMBL/GenBank/DDBJ whole genome shotgun (WGS) entry which is preliminary data.</text>
</comment>
<dbReference type="InterPro" id="IPR015443">
    <property type="entry name" value="Aldose_1-epimerase"/>
</dbReference>
<feature type="binding site" evidence="10">
    <location>
        <position position="253"/>
    </location>
    <ligand>
        <name>beta-D-galactose</name>
        <dbReference type="ChEBI" id="CHEBI:27667"/>
    </ligand>
</feature>
<evidence type="ECO:0000256" key="8">
    <source>
        <dbReference type="PIRNR" id="PIRNR005096"/>
    </source>
</evidence>
<evidence type="ECO:0000256" key="6">
    <source>
        <dbReference type="ARBA" id="ARBA00023235"/>
    </source>
</evidence>